<dbReference type="EMBL" id="FWEW01003623">
    <property type="protein sequence ID" value="SLM40123.1"/>
    <property type="molecule type" value="Genomic_DNA"/>
</dbReference>
<feature type="compositionally biased region" description="Acidic residues" evidence="1">
    <location>
        <begin position="194"/>
        <end position="205"/>
    </location>
</feature>
<protein>
    <submittedName>
        <fullName evidence="2">Uncharacterized protein</fullName>
    </submittedName>
</protein>
<evidence type="ECO:0000313" key="2">
    <source>
        <dbReference type="EMBL" id="SLM40123.1"/>
    </source>
</evidence>
<dbReference type="AlphaFoldDB" id="A0A1W5DAF6"/>
<proteinExistence type="predicted"/>
<keyword evidence="3" id="KW-1185">Reference proteome</keyword>
<feature type="region of interest" description="Disordered" evidence="1">
    <location>
        <begin position="156"/>
        <end position="205"/>
    </location>
</feature>
<organism evidence="2 3">
    <name type="scientific">Lasallia pustulata</name>
    <dbReference type="NCBI Taxonomy" id="136370"/>
    <lineage>
        <taxon>Eukaryota</taxon>
        <taxon>Fungi</taxon>
        <taxon>Dikarya</taxon>
        <taxon>Ascomycota</taxon>
        <taxon>Pezizomycotina</taxon>
        <taxon>Lecanoromycetes</taxon>
        <taxon>OSLEUM clade</taxon>
        <taxon>Umbilicariomycetidae</taxon>
        <taxon>Umbilicariales</taxon>
        <taxon>Umbilicariaceae</taxon>
        <taxon>Lasallia</taxon>
    </lineage>
</organism>
<dbReference type="Pfam" id="PF20354">
    <property type="entry name" value="DUF6649"/>
    <property type="match status" value="1"/>
</dbReference>
<evidence type="ECO:0000256" key="1">
    <source>
        <dbReference type="SAM" id="MobiDB-lite"/>
    </source>
</evidence>
<evidence type="ECO:0000313" key="3">
    <source>
        <dbReference type="Proteomes" id="UP000192927"/>
    </source>
</evidence>
<sequence>MDNREASVPQGQKRRAEDSLEDEQRFSKRFNLLNLEHTDKLYIPIQHSAPKREPRANGAADAMQLDDTKDKVYIYDLDDELSGIESEEEKLIFLPDIEKRLTKIPKSVLTSHEPSATSSEMVLYNVPTSLSVPEEQDNVRKAIIETRARARERQLQEAQGPQINGSVASGIGNGIQSGPANGDVNGQDYTSAAVDDEDVDAMDLG</sequence>
<reference evidence="3" key="1">
    <citation type="submission" date="2017-03" db="EMBL/GenBank/DDBJ databases">
        <authorList>
            <person name="Sharma R."/>
            <person name="Thines M."/>
        </authorList>
    </citation>
    <scope>NUCLEOTIDE SEQUENCE [LARGE SCALE GENOMIC DNA]</scope>
</reference>
<dbReference type="Proteomes" id="UP000192927">
    <property type="component" value="Unassembled WGS sequence"/>
</dbReference>
<feature type="region of interest" description="Disordered" evidence="1">
    <location>
        <begin position="1"/>
        <end position="22"/>
    </location>
</feature>
<name>A0A1W5DAF6_9LECA</name>
<dbReference type="InterPro" id="IPR046591">
    <property type="entry name" value="DUF6649"/>
</dbReference>
<accession>A0A1W5DAF6</accession>